<organism evidence="1 2">
    <name type="scientific">Erysiphe pulchra</name>
    <dbReference type="NCBI Taxonomy" id="225359"/>
    <lineage>
        <taxon>Eukaryota</taxon>
        <taxon>Fungi</taxon>
        <taxon>Dikarya</taxon>
        <taxon>Ascomycota</taxon>
        <taxon>Pezizomycotina</taxon>
        <taxon>Leotiomycetes</taxon>
        <taxon>Erysiphales</taxon>
        <taxon>Erysiphaceae</taxon>
        <taxon>Erysiphe</taxon>
    </lineage>
</organism>
<keyword evidence="2" id="KW-1185">Reference proteome</keyword>
<dbReference type="EMBL" id="PEDP01000097">
    <property type="protein sequence ID" value="POS87610.1"/>
    <property type="molecule type" value="Genomic_DNA"/>
</dbReference>
<comment type="caution">
    <text evidence="1">The sequence shown here is derived from an EMBL/GenBank/DDBJ whole genome shotgun (WGS) entry which is preliminary data.</text>
</comment>
<evidence type="ECO:0000313" key="1">
    <source>
        <dbReference type="EMBL" id="POS87610.1"/>
    </source>
</evidence>
<evidence type="ECO:0000313" key="2">
    <source>
        <dbReference type="Proteomes" id="UP000237438"/>
    </source>
</evidence>
<name>A0A2S4PZZ7_9PEZI</name>
<dbReference type="Proteomes" id="UP000237438">
    <property type="component" value="Unassembled WGS sequence"/>
</dbReference>
<dbReference type="AlphaFoldDB" id="A0A2S4PZZ7"/>
<gene>
    <name evidence="1" type="ORF">EPUL_003062</name>
</gene>
<sequence>MSPVVFTKRDPPDAENRDEWYYYFKTPFNTAYKFCPPQEQHLEIKLGIEQFLIDDQADMVDMDVELEELSINTINLDLFEKDFLTLSGISDDNVANSTPEIPSGVAIIAPSLAKATTRLQYKEAIENRFGDANFERQETWTTVVVGPIPKKICGLDGFYDPFDGLLQEN</sequence>
<proteinExistence type="predicted"/>
<reference evidence="1 2" key="1">
    <citation type="submission" date="2017-10" db="EMBL/GenBank/DDBJ databases">
        <title>Development of genomic resources for the powdery mildew, Erysiphe pulchra.</title>
        <authorList>
            <person name="Wadl P.A."/>
            <person name="Mack B.M."/>
            <person name="Moore G."/>
            <person name="Beltz S.B."/>
        </authorList>
    </citation>
    <scope>NUCLEOTIDE SEQUENCE [LARGE SCALE GENOMIC DNA]</scope>
    <source>
        <strain evidence="1">Cflorida</strain>
    </source>
</reference>
<accession>A0A2S4PZZ7</accession>
<protein>
    <submittedName>
        <fullName evidence="1">Uncharacterized protein</fullName>
    </submittedName>
</protein>